<reference evidence="3 4" key="1">
    <citation type="journal article" date="2020" name="ISME J.">
        <title>Uncovering the hidden diversity of litter-decomposition mechanisms in mushroom-forming fungi.</title>
        <authorList>
            <person name="Floudas D."/>
            <person name="Bentzer J."/>
            <person name="Ahren D."/>
            <person name="Johansson T."/>
            <person name="Persson P."/>
            <person name="Tunlid A."/>
        </authorList>
    </citation>
    <scope>NUCLEOTIDE SEQUENCE [LARGE SCALE GENOMIC DNA]</scope>
    <source>
        <strain evidence="3 4">CBS 175.51</strain>
    </source>
</reference>
<organism evidence="3 4">
    <name type="scientific">Ephemerocybe angulata</name>
    <dbReference type="NCBI Taxonomy" id="980116"/>
    <lineage>
        <taxon>Eukaryota</taxon>
        <taxon>Fungi</taxon>
        <taxon>Dikarya</taxon>
        <taxon>Basidiomycota</taxon>
        <taxon>Agaricomycotina</taxon>
        <taxon>Agaricomycetes</taxon>
        <taxon>Agaricomycetidae</taxon>
        <taxon>Agaricales</taxon>
        <taxon>Agaricineae</taxon>
        <taxon>Psathyrellaceae</taxon>
        <taxon>Ephemerocybe</taxon>
    </lineage>
</organism>
<evidence type="ECO:0000313" key="4">
    <source>
        <dbReference type="Proteomes" id="UP000541558"/>
    </source>
</evidence>
<dbReference type="EMBL" id="JAACJK010000110">
    <property type="protein sequence ID" value="KAF5332735.1"/>
    <property type="molecule type" value="Genomic_DNA"/>
</dbReference>
<dbReference type="CDD" id="cd09917">
    <property type="entry name" value="F-box_SF"/>
    <property type="match status" value="1"/>
</dbReference>
<feature type="domain" description="F-box" evidence="2">
    <location>
        <begin position="148"/>
        <end position="197"/>
    </location>
</feature>
<dbReference type="InterPro" id="IPR001810">
    <property type="entry name" value="F-box_dom"/>
</dbReference>
<dbReference type="InterPro" id="IPR036047">
    <property type="entry name" value="F-box-like_dom_sf"/>
</dbReference>
<dbReference type="OrthoDB" id="2322499at2759"/>
<protein>
    <recommendedName>
        <fullName evidence="2">F-box domain-containing protein</fullName>
    </recommendedName>
</protein>
<feature type="region of interest" description="Disordered" evidence="1">
    <location>
        <begin position="110"/>
        <end position="138"/>
    </location>
</feature>
<sequence length="856" mass="97868">MPVSGLQRVDHHHHHHHNSVFDDWIPLYTGIKSEGSSAGMSTSIPEVLVHADTPATDAKLAVAAEEKTVSSQESVPVDELQVGSKAKPKQLKITASNGWQVLAKVSATGSRKKRVKREDSGSPALANGGNASGMYTQPTKRAGTRGKLAVLLSLPVDILFEVFGHLAPLDLLRLSRTNKAFRRELLHKSATSLWKESFVKAYRDGAPPCPEDLSLVFWANLLYEPHCHNCLAPGVRSIEWVLRIRLCVKCAKLLLISEKKFRPWVELDRTVKECLSFEKRERDGTGFCLKKDRDDAFEAIKREPENTAQRDKMKSVVREREEHAKVCREWAERLLEARETELSILRAERQTFIEEHLCALGYEEEFSFLEEVINRPGRNLLMPPIEELKRFYEHEEVKVAKPITERIWNNRVKAIMVSYMEEVKAYRLANDRKTLLNARRNEAASAWTKWLRMESQVKRYPPSAFLPTVQDFVDDASVQSLINAADDVEVFTFETFKPVLDSYHTTIETWQKNQSRKLFDLVDSNTIWALGVWKDHRAWGPPPWDKLDWMEAAVLTFKCTERGGSVHDTVQIIDDPTAPWSRSHYGSKPPTMAGGYDGHAPPTEEEHEPMWFPEFLHHGCCKLRHRTVDEMQNPLYNEYAIVNRLRIDRLSRLTLRRDKWSGAERLVFDDKASDVVKKILKASGLSVKTKVGELDKIDPRLVCLKCTYGGKCDGERRVTVRTWRNSVKHALSVHWGSSSVQFERISDEDAKEARRLEAAEYFRRYQKEPRPLVRRFRCLLCRDSRHEEQGLPMAGLIRHIETVHALHSSDVTQPEAEGTIYTKEALGVAPIQPLAVQMVPKAGYPPTVNESESTYY</sequence>
<dbReference type="SUPFAM" id="SSF81383">
    <property type="entry name" value="F-box domain"/>
    <property type="match status" value="1"/>
</dbReference>
<comment type="caution">
    <text evidence="3">The sequence shown here is derived from an EMBL/GenBank/DDBJ whole genome shotgun (WGS) entry which is preliminary data.</text>
</comment>
<name>A0A8H5C043_9AGAR</name>
<evidence type="ECO:0000256" key="1">
    <source>
        <dbReference type="SAM" id="MobiDB-lite"/>
    </source>
</evidence>
<evidence type="ECO:0000313" key="3">
    <source>
        <dbReference type="EMBL" id="KAF5332735.1"/>
    </source>
</evidence>
<proteinExistence type="predicted"/>
<accession>A0A8H5C043</accession>
<dbReference type="PROSITE" id="PS50181">
    <property type="entry name" value="FBOX"/>
    <property type="match status" value="1"/>
</dbReference>
<evidence type="ECO:0000259" key="2">
    <source>
        <dbReference type="PROSITE" id="PS50181"/>
    </source>
</evidence>
<dbReference type="Proteomes" id="UP000541558">
    <property type="component" value="Unassembled WGS sequence"/>
</dbReference>
<dbReference type="Gene3D" id="1.20.1280.50">
    <property type="match status" value="1"/>
</dbReference>
<gene>
    <name evidence="3" type="ORF">D9611_005389</name>
</gene>
<dbReference type="Pfam" id="PF12937">
    <property type="entry name" value="F-box-like"/>
    <property type="match status" value="1"/>
</dbReference>
<dbReference type="AlphaFoldDB" id="A0A8H5C043"/>
<keyword evidence="4" id="KW-1185">Reference proteome</keyword>